<evidence type="ECO:0000256" key="11">
    <source>
        <dbReference type="ARBA" id="ARBA00044884"/>
    </source>
</evidence>
<comment type="catalytic activity">
    <reaction evidence="8">
        <text>L-lysyl-L-alanine(out) = L-lysyl-L-alanine(in)</text>
        <dbReference type="Rhea" id="RHEA:79399"/>
        <dbReference type="ChEBI" id="CHEBI:229954"/>
    </reaction>
</comment>
<comment type="similarity">
    <text evidence="2">Belongs to the major facilitator superfamily.</text>
</comment>
<dbReference type="Pfam" id="PF07690">
    <property type="entry name" value="MFS_1"/>
    <property type="match status" value="1"/>
</dbReference>
<comment type="catalytic activity">
    <reaction evidence="20">
        <text>L-lysyl-glycine(out) = L-lysyl-glycine(in)</text>
        <dbReference type="Rhea" id="RHEA:79407"/>
        <dbReference type="ChEBI" id="CHEBI:191202"/>
    </reaction>
</comment>
<dbReference type="PANTHER" id="PTHR23512">
    <property type="entry name" value="MAJOR FACILITATOR SUPERFAMILY DOMAIN-CONTAINING PROTEIN 1"/>
    <property type="match status" value="1"/>
</dbReference>
<proteinExistence type="inferred from homology"/>
<dbReference type="Proteomes" id="UP000019804">
    <property type="component" value="Unassembled WGS sequence"/>
</dbReference>
<evidence type="ECO:0000256" key="24">
    <source>
        <dbReference type="ARBA" id="ARBA00046376"/>
    </source>
</evidence>
<comment type="catalytic activity">
    <reaction evidence="12">
        <text>L-lysyl-L-alpha-amino acid(out) = L-lysyl-L-alpha-amino acid(in)</text>
        <dbReference type="Rhea" id="RHEA:79387"/>
        <dbReference type="ChEBI" id="CHEBI:229965"/>
    </reaction>
</comment>
<dbReference type="AlphaFoldDB" id="A0A017SFR0"/>
<evidence type="ECO:0000256" key="22">
    <source>
        <dbReference type="ARBA" id="ARBA00045018"/>
    </source>
</evidence>
<feature type="transmembrane region" description="Helical" evidence="25">
    <location>
        <begin position="140"/>
        <end position="161"/>
    </location>
</feature>
<dbReference type="PANTHER" id="PTHR23512:SF3">
    <property type="entry name" value="MAJOR FACILITATOR SUPERFAMILY DOMAIN-CONTAINING PROTEIN 1"/>
    <property type="match status" value="1"/>
</dbReference>
<feature type="transmembrane region" description="Helical" evidence="25">
    <location>
        <begin position="109"/>
        <end position="128"/>
    </location>
</feature>
<dbReference type="InterPro" id="IPR036259">
    <property type="entry name" value="MFS_trans_sf"/>
</dbReference>
<evidence type="ECO:0000256" key="14">
    <source>
        <dbReference type="ARBA" id="ARBA00044898"/>
    </source>
</evidence>
<keyword evidence="27" id="KW-1185">Reference proteome</keyword>
<comment type="function">
    <text evidence="23">Lysosomal dipeptide uniporter that selectively exports lysine, arginine or histidine-containing dipeptides with a net positive charge from the lysosome lumen into the cytosol. Could play a role in a specific type of protein O-glycosylation indirectly regulating macrophages migration and tissue invasion. Also essential for liver homeostasis.</text>
</comment>
<evidence type="ECO:0000313" key="27">
    <source>
        <dbReference type="Proteomes" id="UP000019804"/>
    </source>
</evidence>
<comment type="catalytic activity">
    <reaction evidence="13">
        <text>L-alpha-aminoacyl-L-lysine(out) = L-alpha-aminoacyl-L-lysine(in)</text>
        <dbReference type="Rhea" id="RHEA:79383"/>
        <dbReference type="ChEBI" id="CHEBI:229966"/>
    </reaction>
</comment>
<evidence type="ECO:0000256" key="4">
    <source>
        <dbReference type="ARBA" id="ARBA00022692"/>
    </source>
</evidence>
<keyword evidence="4 25" id="KW-0812">Transmembrane</keyword>
<evidence type="ECO:0000256" key="12">
    <source>
        <dbReference type="ARBA" id="ARBA00044891"/>
    </source>
</evidence>
<evidence type="ECO:0000256" key="21">
    <source>
        <dbReference type="ARBA" id="ARBA00044985"/>
    </source>
</evidence>
<dbReference type="InterPro" id="IPR052187">
    <property type="entry name" value="MFSD1"/>
</dbReference>
<dbReference type="GO" id="GO:0022857">
    <property type="term" value="F:transmembrane transporter activity"/>
    <property type="evidence" value="ECO:0007669"/>
    <property type="project" value="InterPro"/>
</dbReference>
<evidence type="ECO:0000256" key="16">
    <source>
        <dbReference type="ARBA" id="ARBA00044900"/>
    </source>
</evidence>
<evidence type="ECO:0000256" key="7">
    <source>
        <dbReference type="ARBA" id="ARBA00023228"/>
    </source>
</evidence>
<dbReference type="Gene3D" id="1.20.1250.20">
    <property type="entry name" value="MFS general substrate transporter like domains"/>
    <property type="match status" value="1"/>
</dbReference>
<dbReference type="InterPro" id="IPR011701">
    <property type="entry name" value="MFS"/>
</dbReference>
<evidence type="ECO:0000256" key="6">
    <source>
        <dbReference type="ARBA" id="ARBA00023136"/>
    </source>
</evidence>
<dbReference type="RefSeq" id="XP_040639249.1">
    <property type="nucleotide sequence ID" value="XM_040787149.1"/>
</dbReference>
<comment type="catalytic activity">
    <reaction evidence="11">
        <text>L-alpha-aminoacyl-L-histidine(out) = L-alpha-aminoacyl-L-histidine(in)</text>
        <dbReference type="Rhea" id="RHEA:79375"/>
        <dbReference type="ChEBI" id="CHEBI:229967"/>
    </reaction>
</comment>
<feature type="transmembrane region" description="Helical" evidence="25">
    <location>
        <begin position="7"/>
        <end position="27"/>
    </location>
</feature>
<comment type="catalytic activity">
    <reaction evidence="9">
        <text>L-histidyl-glycine(out) = L-histidyl-glycine(in)</text>
        <dbReference type="Rhea" id="RHEA:79395"/>
        <dbReference type="ChEBI" id="CHEBI:229957"/>
    </reaction>
</comment>
<keyword evidence="6 25" id="KW-0472">Membrane</keyword>
<dbReference type="GeneID" id="63702273"/>
<evidence type="ECO:0000256" key="2">
    <source>
        <dbReference type="ARBA" id="ARBA00008335"/>
    </source>
</evidence>
<protein>
    <recommendedName>
        <fullName evidence="21">Lysosomal dipeptide transporter MFSD1</fullName>
    </recommendedName>
    <alternativeName>
        <fullName evidence="22">Major facilitator superfamily domain-containing protein 1</fullName>
    </alternativeName>
</protein>
<evidence type="ECO:0000256" key="17">
    <source>
        <dbReference type="ARBA" id="ARBA00044903"/>
    </source>
</evidence>
<feature type="transmembrane region" description="Helical" evidence="25">
    <location>
        <begin position="299"/>
        <end position="320"/>
    </location>
</feature>
<dbReference type="HOGENOM" id="CLU_598485_0_0_1"/>
<evidence type="ECO:0000256" key="9">
    <source>
        <dbReference type="ARBA" id="ARBA00044878"/>
    </source>
</evidence>
<comment type="catalytic activity">
    <reaction evidence="18">
        <text>L-histidyl-L-alpha-amino acid(out) = L-histidyl-L-alpha-amino acid(in)</text>
        <dbReference type="Rhea" id="RHEA:79379"/>
        <dbReference type="ChEBI" id="CHEBI:229964"/>
    </reaction>
</comment>
<evidence type="ECO:0000256" key="15">
    <source>
        <dbReference type="ARBA" id="ARBA00044899"/>
    </source>
</evidence>
<organism evidence="26 27">
    <name type="scientific">Aspergillus ruber (strain CBS 135680)</name>
    <dbReference type="NCBI Taxonomy" id="1388766"/>
    <lineage>
        <taxon>Eukaryota</taxon>
        <taxon>Fungi</taxon>
        <taxon>Dikarya</taxon>
        <taxon>Ascomycota</taxon>
        <taxon>Pezizomycotina</taxon>
        <taxon>Eurotiomycetes</taxon>
        <taxon>Eurotiomycetidae</taxon>
        <taxon>Eurotiales</taxon>
        <taxon>Aspergillaceae</taxon>
        <taxon>Aspergillus</taxon>
        <taxon>Aspergillus subgen. Aspergillus</taxon>
    </lineage>
</organism>
<evidence type="ECO:0000256" key="10">
    <source>
        <dbReference type="ARBA" id="ARBA00044881"/>
    </source>
</evidence>
<evidence type="ECO:0000256" key="18">
    <source>
        <dbReference type="ARBA" id="ARBA00044912"/>
    </source>
</evidence>
<dbReference type="OrthoDB" id="424834at2759"/>
<evidence type="ECO:0000256" key="3">
    <source>
        <dbReference type="ARBA" id="ARBA00022448"/>
    </source>
</evidence>
<feature type="transmembrane region" description="Helical" evidence="25">
    <location>
        <begin position="173"/>
        <end position="193"/>
    </location>
</feature>
<evidence type="ECO:0000256" key="23">
    <source>
        <dbReference type="ARBA" id="ARBA00045709"/>
    </source>
</evidence>
<dbReference type="SUPFAM" id="SSF103473">
    <property type="entry name" value="MFS general substrate transporter"/>
    <property type="match status" value="1"/>
</dbReference>
<feature type="transmembrane region" description="Helical" evidence="25">
    <location>
        <begin position="81"/>
        <end position="103"/>
    </location>
</feature>
<accession>A0A017SFR0</accession>
<feature type="transmembrane region" description="Helical" evidence="25">
    <location>
        <begin position="47"/>
        <end position="69"/>
    </location>
</feature>
<comment type="catalytic activity">
    <reaction evidence="14">
        <text>L-aspartyl-L-lysine(out) = L-aspartyl-L-lysine(in)</text>
        <dbReference type="Rhea" id="RHEA:79411"/>
        <dbReference type="ChEBI" id="CHEBI:229953"/>
    </reaction>
</comment>
<evidence type="ECO:0000313" key="26">
    <source>
        <dbReference type="EMBL" id="EYE95561.1"/>
    </source>
</evidence>
<evidence type="ECO:0000256" key="1">
    <source>
        <dbReference type="ARBA" id="ARBA00004155"/>
    </source>
</evidence>
<evidence type="ECO:0000256" key="19">
    <source>
        <dbReference type="ARBA" id="ARBA00044919"/>
    </source>
</evidence>
<keyword evidence="5 25" id="KW-1133">Transmembrane helix</keyword>
<keyword evidence="3" id="KW-0813">Transport</keyword>
<comment type="catalytic activity">
    <reaction evidence="15">
        <text>L-arginyl-L-alpha-amino acid(out) = L-arginyl-L-alpha-amino acid(in)</text>
        <dbReference type="Rhea" id="RHEA:79371"/>
        <dbReference type="ChEBI" id="CHEBI:84315"/>
    </reaction>
</comment>
<feature type="transmembrane region" description="Helical" evidence="25">
    <location>
        <begin position="270"/>
        <end position="292"/>
    </location>
</feature>
<keyword evidence="7" id="KW-0458">Lysosome</keyword>
<reference evidence="27" key="1">
    <citation type="journal article" date="2014" name="Nat. Commun.">
        <title>Genomic adaptations of the halophilic Dead Sea filamentous fungus Eurotium rubrum.</title>
        <authorList>
            <person name="Kis-Papo T."/>
            <person name="Weig A.R."/>
            <person name="Riley R."/>
            <person name="Persoh D."/>
            <person name="Salamov A."/>
            <person name="Sun H."/>
            <person name="Lipzen A."/>
            <person name="Wasser S.P."/>
            <person name="Rambold G."/>
            <person name="Grigoriev I.V."/>
            <person name="Nevo E."/>
        </authorList>
    </citation>
    <scope>NUCLEOTIDE SEQUENCE [LARGE SCALE GENOMIC DNA]</scope>
    <source>
        <strain evidence="27">CBS 135680</strain>
    </source>
</reference>
<comment type="catalytic activity">
    <reaction evidence="19">
        <text>L-alanyl-L-lysine(out) = L-alanyl-L-lysine(in)</text>
        <dbReference type="Rhea" id="RHEA:79415"/>
        <dbReference type="ChEBI" id="CHEBI:192470"/>
    </reaction>
</comment>
<sequence>MMSRASGRHWCILTAVCTLMWGVYFIYDLPASLSISLQAHLGLSDSKYAYLVSALYTAYAAPNSILPFFSGPLVQRFGEKFALLLTLTSVVLGQLVFVFAVHIRFQSGMILGRFLLGLGAEIMGVLGTEVTTRWFRDKRLSLALAMNLASWRLGSVTNSILVPRLAKVHGVVAAGWMGTVLALGVSILSATYLMSIKDSVSSVTGDHGGEGEVEERERDIGIPASFSKYPWIFWQLGLICMLGYGSINTFTNSAQRFLAFTFYGGDQRAAGSATSIPYILSSVLVPPLGLLLDLPLFNHYPAALIITSLLMFLAHLIFLISPGIGPIPPLCLLGIAYALFGVAFWTSLTRCLIFVGKTRSAAKHRGILQDAPEGCYGTVDSDDANQDTDDSENHQEVITFGFGVNTSLMNMATGAVPILLAGAENFAGYAGLEMVFLALAGLGCLASVQLAWMWNGV</sequence>
<feature type="transmembrane region" description="Helical" evidence="25">
    <location>
        <begin position="231"/>
        <end position="250"/>
    </location>
</feature>
<gene>
    <name evidence="26" type="ORF">EURHEDRAFT_530517</name>
</gene>
<comment type="catalytic activity">
    <reaction evidence="10">
        <text>L-alpha-aminoacyl-L-arginine(out) = L-alpha-aminoacyl-L-arginine(in)</text>
        <dbReference type="Rhea" id="RHEA:79367"/>
        <dbReference type="ChEBI" id="CHEBI:229968"/>
    </reaction>
</comment>
<evidence type="ECO:0000256" key="8">
    <source>
        <dbReference type="ARBA" id="ARBA00044876"/>
    </source>
</evidence>
<comment type="subcellular location">
    <subcellularLocation>
        <location evidence="1">Lysosome membrane</location>
        <topology evidence="1">Multi-pass membrane protein</topology>
    </subcellularLocation>
</comment>
<name>A0A017SFR0_ASPRC</name>
<evidence type="ECO:0000256" key="5">
    <source>
        <dbReference type="ARBA" id="ARBA00022989"/>
    </source>
</evidence>
<comment type="catalytic activity">
    <reaction evidence="17">
        <text>L-arginyl-glycine(out) = L-arginyl-glycine(in)</text>
        <dbReference type="Rhea" id="RHEA:79391"/>
        <dbReference type="ChEBI" id="CHEBI:229955"/>
    </reaction>
</comment>
<evidence type="ECO:0000256" key="13">
    <source>
        <dbReference type="ARBA" id="ARBA00044893"/>
    </source>
</evidence>
<evidence type="ECO:0000256" key="25">
    <source>
        <dbReference type="SAM" id="Phobius"/>
    </source>
</evidence>
<evidence type="ECO:0000256" key="20">
    <source>
        <dbReference type="ARBA" id="ARBA00044924"/>
    </source>
</evidence>
<feature type="transmembrane region" description="Helical" evidence="25">
    <location>
        <begin position="434"/>
        <end position="454"/>
    </location>
</feature>
<comment type="catalytic activity">
    <reaction evidence="16">
        <text>L-lysyl-L-lysine(out) = L-lysyl-L-lysine(in)</text>
        <dbReference type="Rhea" id="RHEA:79403"/>
        <dbReference type="ChEBI" id="CHEBI:229956"/>
    </reaction>
</comment>
<comment type="subunit">
    <text evidence="24">Homodimer. Interacts with lysosomal protein GLMP (via lumenal domain); the interaction starts while both proteins are still in the endoplasmic reticulum and is required for stabilization of MFSD1 in lysosomes but has no direct effect on its targeting to lysosomes or transporter activity.</text>
</comment>
<dbReference type="EMBL" id="KK088421">
    <property type="protein sequence ID" value="EYE95561.1"/>
    <property type="molecule type" value="Genomic_DNA"/>
</dbReference>
<feature type="transmembrane region" description="Helical" evidence="25">
    <location>
        <begin position="332"/>
        <end position="355"/>
    </location>
</feature>